<dbReference type="GO" id="GO:0046905">
    <property type="term" value="F:15-cis-phytoene synthase activity"/>
    <property type="evidence" value="ECO:0007669"/>
    <property type="project" value="UniProtKB-EC"/>
</dbReference>
<proteinExistence type="inferred from homology"/>
<evidence type="ECO:0000256" key="2">
    <source>
        <dbReference type="ARBA" id="ARBA00005172"/>
    </source>
</evidence>
<dbReference type="AlphaFoldDB" id="A0A2P5VW30"/>
<comment type="similarity">
    <text evidence="3">Belongs to the phytoene/squalene synthase family.</text>
</comment>
<dbReference type="InterPro" id="IPR019845">
    <property type="entry name" value="Squalene/phytoene_synthase_CS"/>
</dbReference>
<dbReference type="SFLD" id="SFLDG01212">
    <property type="entry name" value="Phytoene_synthase_like"/>
    <property type="match status" value="1"/>
</dbReference>
<dbReference type="SUPFAM" id="SSF48576">
    <property type="entry name" value="Terpenoid synthases"/>
    <property type="match status" value="2"/>
</dbReference>
<organism evidence="8 9">
    <name type="scientific">Gossypium barbadense</name>
    <name type="common">Sea Island cotton</name>
    <name type="synonym">Hibiscus barbadensis</name>
    <dbReference type="NCBI Taxonomy" id="3634"/>
    <lineage>
        <taxon>Eukaryota</taxon>
        <taxon>Viridiplantae</taxon>
        <taxon>Streptophyta</taxon>
        <taxon>Embryophyta</taxon>
        <taxon>Tracheophyta</taxon>
        <taxon>Spermatophyta</taxon>
        <taxon>Magnoliopsida</taxon>
        <taxon>eudicotyledons</taxon>
        <taxon>Gunneridae</taxon>
        <taxon>Pentapetalae</taxon>
        <taxon>rosids</taxon>
        <taxon>malvids</taxon>
        <taxon>Malvales</taxon>
        <taxon>Malvaceae</taxon>
        <taxon>Malvoideae</taxon>
        <taxon>Gossypium</taxon>
    </lineage>
</organism>
<dbReference type="Gene3D" id="1.10.600.10">
    <property type="entry name" value="Farnesyl Diphosphate Synthase"/>
    <property type="match status" value="2"/>
</dbReference>
<comment type="catalytic activity">
    <reaction evidence="1">
        <text>2 (2E,6E,10E)-geranylgeranyl diphosphate = 15-cis-phytoene + 2 diphosphate</text>
        <dbReference type="Rhea" id="RHEA:34475"/>
        <dbReference type="ChEBI" id="CHEBI:27787"/>
        <dbReference type="ChEBI" id="CHEBI:33019"/>
        <dbReference type="ChEBI" id="CHEBI:58756"/>
        <dbReference type="EC" id="2.5.1.32"/>
    </reaction>
</comment>
<evidence type="ECO:0000256" key="7">
    <source>
        <dbReference type="ARBA" id="ARBA00023229"/>
    </source>
</evidence>
<dbReference type="PANTHER" id="PTHR31480">
    <property type="entry name" value="BIFUNCTIONAL LYCOPENE CYCLASE/PHYTOENE SYNTHASE"/>
    <property type="match status" value="1"/>
</dbReference>
<protein>
    <recommendedName>
        <fullName evidence="4">15-cis-phytoene synthase</fullName>
        <ecNumber evidence="4">2.5.1.32</ecNumber>
    </recommendedName>
</protein>
<dbReference type="InterPro" id="IPR044843">
    <property type="entry name" value="Trans_IPPS_bact-type"/>
</dbReference>
<dbReference type="InterPro" id="IPR002060">
    <property type="entry name" value="Squ/phyt_synthse"/>
</dbReference>
<dbReference type="GO" id="GO:0016117">
    <property type="term" value="P:carotenoid biosynthetic process"/>
    <property type="evidence" value="ECO:0007669"/>
    <property type="project" value="UniProtKB-KW"/>
</dbReference>
<sequence>MSLKLLWFVSSQSNLGFLHHGNRSLPCPNLLFQHRAGKGKNQRWKPHFCSSRTHVPGSEGLRRSKVKVTVVSTMAATSSAGEIAMSSEEKVYNVVLKQAALVNKQLRSPRVDVVVPGDLSLLNEAYDRCGEICAEYAKTFYLGTLLMTPERRRAIWAIYVWCRRTDELVDGPNAPHITPTALDRWESRLEDLFNGRPFDMLDAALANTVNKFPVDIQPFKDMIEGMRMDLRKSRYKNFDELYLYCYYVAGTVGLMSVPVMGIAPESLASTESVYNAALALGIANQLTNILRDVGEDAQRGRIYLPQDELAQEGLSDEDIFSGKVTDKWRNFMKKQIKRARMLFHEAEKGIKELNVSSRWPAVARVARRIYLPQDELAQEGLSDEDIFSGKVTDKWRNFMKKQIKRARMLFHEAEKGIKELNVSSRWPVSASLMLYKQILDEIEANDYNNFTKRAYVSKAKKLIALPVAYVRSLVAPSTIRSSHRT</sequence>
<dbReference type="GO" id="GO:0009536">
    <property type="term" value="C:plastid"/>
    <property type="evidence" value="ECO:0007669"/>
    <property type="project" value="UniProtKB-ARBA"/>
</dbReference>
<accession>A0A2P5VW30</accession>
<dbReference type="OrthoDB" id="6600518at2759"/>
<dbReference type="GO" id="GO:0004311">
    <property type="term" value="F:geranylgeranyl diphosphate synthase activity"/>
    <property type="evidence" value="ECO:0007669"/>
    <property type="project" value="InterPro"/>
</dbReference>
<keyword evidence="7" id="KW-0414">Isoprene biosynthesis</keyword>
<name>A0A2P5VW30_GOSBA</name>
<dbReference type="CDD" id="cd00683">
    <property type="entry name" value="Trans_IPPS_HH"/>
    <property type="match status" value="1"/>
</dbReference>
<dbReference type="SFLD" id="SFLDG01018">
    <property type="entry name" value="Squalene/Phytoene_Synthase_Lik"/>
    <property type="match status" value="1"/>
</dbReference>
<comment type="pathway">
    <text evidence="2">Carotenoid biosynthesis; phytoene biosynthesis; all-trans-phytoene from geranylgeranyl diphosphate: step 1/1.</text>
</comment>
<dbReference type="GO" id="GO:0051996">
    <property type="term" value="F:squalene synthase [NAD(P)H] activity"/>
    <property type="evidence" value="ECO:0007669"/>
    <property type="project" value="InterPro"/>
</dbReference>
<dbReference type="FunFam" id="1.10.600.10:FF:000004">
    <property type="entry name" value="Phytoene synthase chloroplastic"/>
    <property type="match status" value="1"/>
</dbReference>
<evidence type="ECO:0000256" key="6">
    <source>
        <dbReference type="ARBA" id="ARBA00022746"/>
    </source>
</evidence>
<evidence type="ECO:0000313" key="9">
    <source>
        <dbReference type="Proteomes" id="UP000239757"/>
    </source>
</evidence>
<evidence type="ECO:0000313" key="8">
    <source>
        <dbReference type="EMBL" id="PPR83053.1"/>
    </source>
</evidence>
<reference evidence="8 9" key="1">
    <citation type="submission" date="2015-01" db="EMBL/GenBank/DDBJ databases">
        <title>Genome of allotetraploid Gossypium barbadense reveals genomic plasticity and fiber elongation in cotton evolution.</title>
        <authorList>
            <person name="Chen X."/>
            <person name="Liu X."/>
            <person name="Zhao B."/>
            <person name="Zheng H."/>
            <person name="Hu Y."/>
            <person name="Lu G."/>
            <person name="Yang C."/>
            <person name="Chen J."/>
            <person name="Shan C."/>
            <person name="Zhang L."/>
            <person name="Zhou Y."/>
            <person name="Wang L."/>
            <person name="Guo W."/>
            <person name="Bai Y."/>
            <person name="Ruan J."/>
            <person name="Shangguan X."/>
            <person name="Mao Y."/>
            <person name="Jiang J."/>
            <person name="Zhu Y."/>
            <person name="Lei J."/>
            <person name="Kang H."/>
            <person name="Chen S."/>
            <person name="He X."/>
            <person name="Wang R."/>
            <person name="Wang Y."/>
            <person name="Chen J."/>
            <person name="Wang L."/>
            <person name="Yu S."/>
            <person name="Wang B."/>
            <person name="Wei J."/>
            <person name="Song S."/>
            <person name="Lu X."/>
            <person name="Gao Z."/>
            <person name="Gu W."/>
            <person name="Deng X."/>
            <person name="Ma D."/>
            <person name="Wang S."/>
            <person name="Liang W."/>
            <person name="Fang L."/>
            <person name="Cai C."/>
            <person name="Zhu X."/>
            <person name="Zhou B."/>
            <person name="Zhang Y."/>
            <person name="Chen Z."/>
            <person name="Xu S."/>
            <person name="Zhu R."/>
            <person name="Wang S."/>
            <person name="Zhang T."/>
            <person name="Zhao G."/>
        </authorList>
    </citation>
    <scope>NUCLEOTIDE SEQUENCE [LARGE SCALE GENOMIC DNA]</scope>
    <source>
        <strain evidence="9">cv. Xinhai21</strain>
        <tissue evidence="8">Leaf</tissue>
    </source>
</reference>
<dbReference type="InterPro" id="IPR033904">
    <property type="entry name" value="Trans_IPPS_HH"/>
</dbReference>
<dbReference type="EMBL" id="KZ670550">
    <property type="protein sequence ID" value="PPR83053.1"/>
    <property type="molecule type" value="Genomic_DNA"/>
</dbReference>
<dbReference type="Proteomes" id="UP000239757">
    <property type="component" value="Unassembled WGS sequence"/>
</dbReference>
<dbReference type="InterPro" id="IPR008949">
    <property type="entry name" value="Isoprenoid_synthase_dom_sf"/>
</dbReference>
<keyword evidence="6" id="KW-0125">Carotenoid biosynthesis</keyword>
<dbReference type="Pfam" id="PF00494">
    <property type="entry name" value="SQS_PSY"/>
    <property type="match status" value="2"/>
</dbReference>
<evidence type="ECO:0000256" key="5">
    <source>
        <dbReference type="ARBA" id="ARBA00022679"/>
    </source>
</evidence>
<dbReference type="PROSITE" id="PS01044">
    <property type="entry name" value="SQUALEN_PHYTOEN_SYN_1"/>
    <property type="match status" value="1"/>
</dbReference>
<evidence type="ECO:0000256" key="1">
    <source>
        <dbReference type="ARBA" id="ARBA00001805"/>
    </source>
</evidence>
<evidence type="ECO:0000256" key="3">
    <source>
        <dbReference type="ARBA" id="ARBA00006251"/>
    </source>
</evidence>
<gene>
    <name evidence="8" type="ORF">GOBAR_AA37665</name>
</gene>
<dbReference type="EC" id="2.5.1.32" evidence="4"/>
<evidence type="ECO:0000256" key="4">
    <source>
        <dbReference type="ARBA" id="ARBA00012396"/>
    </source>
</evidence>
<keyword evidence="5" id="KW-0808">Transferase</keyword>
<dbReference type="SFLD" id="SFLDS00005">
    <property type="entry name" value="Isoprenoid_Synthase_Type_I"/>
    <property type="match status" value="1"/>
</dbReference>
<dbReference type="PROSITE" id="PS01045">
    <property type="entry name" value="SQUALEN_PHYTOEN_SYN_2"/>
    <property type="match status" value="1"/>
</dbReference>